<feature type="region of interest" description="Disordered" evidence="9">
    <location>
        <begin position="1"/>
        <end position="36"/>
    </location>
</feature>
<dbReference type="EC" id="2.3.2.31" evidence="2"/>
<dbReference type="Proteomes" id="UP000682733">
    <property type="component" value="Unassembled WGS sequence"/>
</dbReference>
<protein>
    <recommendedName>
        <fullName evidence="2">RBR-type E3 ubiquitin transferase</fullName>
        <ecNumber evidence="2">2.3.2.31</ecNumber>
    </recommendedName>
</protein>
<keyword evidence="3" id="KW-0808">Transferase</keyword>
<dbReference type="Pfam" id="PF01485">
    <property type="entry name" value="IBR"/>
    <property type="match status" value="1"/>
</dbReference>
<evidence type="ECO:0000313" key="12">
    <source>
        <dbReference type="EMBL" id="CAF4452547.1"/>
    </source>
</evidence>
<reference evidence="12" key="1">
    <citation type="submission" date="2021-02" db="EMBL/GenBank/DDBJ databases">
        <authorList>
            <person name="Nowell W R."/>
        </authorList>
    </citation>
    <scope>NUCLEOTIDE SEQUENCE</scope>
</reference>
<evidence type="ECO:0000256" key="3">
    <source>
        <dbReference type="ARBA" id="ARBA00022679"/>
    </source>
</evidence>
<evidence type="ECO:0000259" key="10">
    <source>
        <dbReference type="PROSITE" id="PS51873"/>
    </source>
</evidence>
<dbReference type="Gene3D" id="1.20.120.1750">
    <property type="match status" value="1"/>
</dbReference>
<evidence type="ECO:0000256" key="1">
    <source>
        <dbReference type="ARBA" id="ARBA00001798"/>
    </source>
</evidence>
<name>A0A8S2WNF4_9BILA</name>
<feature type="non-terminal residue" evidence="12">
    <location>
        <position position="1"/>
    </location>
</feature>
<comment type="caution">
    <text evidence="12">The sequence shown here is derived from an EMBL/GenBank/DDBJ whole genome shotgun (WGS) entry which is preliminary data.</text>
</comment>
<evidence type="ECO:0000256" key="7">
    <source>
        <dbReference type="ARBA" id="ARBA00022786"/>
    </source>
</evidence>
<organism evidence="12 13">
    <name type="scientific">Didymodactylos carnosus</name>
    <dbReference type="NCBI Taxonomy" id="1234261"/>
    <lineage>
        <taxon>Eukaryota</taxon>
        <taxon>Metazoa</taxon>
        <taxon>Spiralia</taxon>
        <taxon>Gnathifera</taxon>
        <taxon>Rotifera</taxon>
        <taxon>Eurotatoria</taxon>
        <taxon>Bdelloidea</taxon>
        <taxon>Philodinida</taxon>
        <taxon>Philodinidae</taxon>
        <taxon>Didymodactylos</taxon>
    </lineage>
</organism>
<evidence type="ECO:0000256" key="6">
    <source>
        <dbReference type="ARBA" id="ARBA00022771"/>
    </source>
</evidence>
<dbReference type="GO" id="GO:0008270">
    <property type="term" value="F:zinc ion binding"/>
    <property type="evidence" value="ECO:0007669"/>
    <property type="project" value="UniProtKB-KW"/>
</dbReference>
<dbReference type="AlphaFoldDB" id="A0A8S2WNF4"/>
<proteinExistence type="predicted"/>
<evidence type="ECO:0000313" key="13">
    <source>
        <dbReference type="Proteomes" id="UP000682733"/>
    </source>
</evidence>
<accession>A0A8S2WNF4</accession>
<evidence type="ECO:0000256" key="4">
    <source>
        <dbReference type="ARBA" id="ARBA00022723"/>
    </source>
</evidence>
<keyword evidence="5" id="KW-0677">Repeat</keyword>
<keyword evidence="6" id="KW-0863">Zinc-finger</keyword>
<dbReference type="Pfam" id="PF22191">
    <property type="entry name" value="IBR_1"/>
    <property type="match status" value="1"/>
</dbReference>
<evidence type="ECO:0000256" key="9">
    <source>
        <dbReference type="SAM" id="MobiDB-lite"/>
    </source>
</evidence>
<dbReference type="InterPro" id="IPR031127">
    <property type="entry name" value="E3_UB_ligase_RBR"/>
</dbReference>
<evidence type="ECO:0000256" key="5">
    <source>
        <dbReference type="ARBA" id="ARBA00022737"/>
    </source>
</evidence>
<dbReference type="GO" id="GO:0016567">
    <property type="term" value="P:protein ubiquitination"/>
    <property type="evidence" value="ECO:0007669"/>
    <property type="project" value="InterPro"/>
</dbReference>
<evidence type="ECO:0000256" key="2">
    <source>
        <dbReference type="ARBA" id="ARBA00012251"/>
    </source>
</evidence>
<dbReference type="InterPro" id="IPR002867">
    <property type="entry name" value="IBR_dom"/>
</dbReference>
<keyword evidence="8" id="KW-0862">Zinc</keyword>
<evidence type="ECO:0000313" key="11">
    <source>
        <dbReference type="EMBL" id="CAF1628230.1"/>
    </source>
</evidence>
<dbReference type="EMBL" id="CAJNOK010058090">
    <property type="protein sequence ID" value="CAF1628230.1"/>
    <property type="molecule type" value="Genomic_DNA"/>
</dbReference>
<comment type="catalytic activity">
    <reaction evidence="1">
        <text>[E2 ubiquitin-conjugating enzyme]-S-ubiquitinyl-L-cysteine + [acceptor protein]-L-lysine = [E2 ubiquitin-conjugating enzyme]-L-cysteine + [acceptor protein]-N(6)-ubiquitinyl-L-lysine.</text>
        <dbReference type="EC" id="2.3.2.31"/>
    </reaction>
</comment>
<dbReference type="GO" id="GO:0061630">
    <property type="term" value="F:ubiquitin protein ligase activity"/>
    <property type="evidence" value="ECO:0007669"/>
    <property type="project" value="UniProtKB-EC"/>
</dbReference>
<dbReference type="PROSITE" id="PS51873">
    <property type="entry name" value="TRIAD"/>
    <property type="match status" value="1"/>
</dbReference>
<feature type="compositionally biased region" description="Basic residues" evidence="9">
    <location>
        <begin position="7"/>
        <end position="24"/>
    </location>
</feature>
<feature type="domain" description="RING-type" evidence="10">
    <location>
        <begin position="42"/>
        <end position="243"/>
    </location>
</feature>
<dbReference type="SUPFAM" id="SSF57850">
    <property type="entry name" value="RING/U-box"/>
    <property type="match status" value="2"/>
</dbReference>
<gene>
    <name evidence="11" type="ORF">OVA965_LOCUS43573</name>
    <name evidence="12" type="ORF">TMI583_LOCUS45889</name>
</gene>
<evidence type="ECO:0000256" key="8">
    <source>
        <dbReference type="ARBA" id="ARBA00022833"/>
    </source>
</evidence>
<dbReference type="InterPro" id="IPR044066">
    <property type="entry name" value="TRIAD_supradom"/>
</dbReference>
<dbReference type="EMBL" id="CAJOBA010083511">
    <property type="protein sequence ID" value="CAF4452547.1"/>
    <property type="molecule type" value="Genomic_DNA"/>
</dbReference>
<keyword evidence="4" id="KW-0479">Metal-binding</keyword>
<dbReference type="PANTHER" id="PTHR11685">
    <property type="entry name" value="RBR FAMILY RING FINGER AND IBR DOMAIN-CONTAINING"/>
    <property type="match status" value="1"/>
</dbReference>
<sequence length="243" mass="28672">ILSMSKSTKKRKQSRIRQLKKKSPSSKSELINETDEKDNNNGVQQCLVCYEYKNSIHHLPCCNNYVCDLCLFSYFKINMDNEKLFCISCDHILSKKEIIIYLKNNLDLIKKYKQRIGCPKCYSWQIKLEKKYLFFESNHSICQSCSYEWCKQCRSAWHQNMSCYEYQQGDILIKNWAKQKDKHNGNQYNAHPCPKCGIYIQRTSGCQHIQCSQCRCSFCYNCGKRRRTIIFLGNHDNTLSPLG</sequence>
<dbReference type="Proteomes" id="UP000677228">
    <property type="component" value="Unassembled WGS sequence"/>
</dbReference>
<keyword evidence="7" id="KW-0833">Ubl conjugation pathway</keyword>